<dbReference type="PANTHER" id="PTHR14187">
    <property type="entry name" value="ALPHA KINASE/ELONGATION FACTOR 2 KINASE"/>
    <property type="match status" value="1"/>
</dbReference>
<sequence>MNSSNLNFGSLRLDLRASDRKTLVAVDFIGDEELRHQWFKLELVPSQTRGTSGLACQYPAHNALAPGYDAEKLVTDYLTALRKHTERYLKYKVPETALWSTKIEYIITTPAVWSDRAKVKTRSAAEKAGMGQDDALQIISEPEAAATYVLDAMDPHDVQVGDTFVLCDAGGGTVDLISHTVIAETDLEGR</sequence>
<keyword evidence="1" id="KW-0547">Nucleotide-binding</keyword>
<dbReference type="CDD" id="cd10170">
    <property type="entry name" value="ASKHA_NBD_HSP70"/>
    <property type="match status" value="1"/>
</dbReference>
<comment type="caution">
    <text evidence="3">The sequence shown here is derived from an EMBL/GenBank/DDBJ whole genome shotgun (WGS) entry which is preliminary data.</text>
</comment>
<dbReference type="GO" id="GO:0005524">
    <property type="term" value="F:ATP binding"/>
    <property type="evidence" value="ECO:0007669"/>
    <property type="project" value="UniProtKB-KW"/>
</dbReference>
<keyword evidence="4" id="KW-1185">Reference proteome</keyword>
<evidence type="ECO:0000313" key="4">
    <source>
        <dbReference type="Proteomes" id="UP001276659"/>
    </source>
</evidence>
<keyword evidence="2" id="KW-0067">ATP-binding</keyword>
<dbReference type="InterPro" id="IPR043129">
    <property type="entry name" value="ATPase_NBD"/>
</dbReference>
<proteinExistence type="predicted"/>
<dbReference type="InterPro" id="IPR013126">
    <property type="entry name" value="Hsp_70_fam"/>
</dbReference>
<dbReference type="PANTHER" id="PTHR14187:SF82">
    <property type="entry name" value="FAMILY CHAPERONE, PUTATIVE (AFU_ORTHOLOGUE AFUA_7G08575)-RELATED"/>
    <property type="match status" value="1"/>
</dbReference>
<reference evidence="3" key="1">
    <citation type="submission" date="2022-11" db="EMBL/GenBank/DDBJ databases">
        <title>Chromosomal genome sequence assembly and mating type (MAT) locus characterization of the leprose asexual lichenized fungus Lepraria neglecta (Nyl.) Erichsen.</title>
        <authorList>
            <person name="Allen J.L."/>
            <person name="Pfeffer B."/>
        </authorList>
    </citation>
    <scope>NUCLEOTIDE SEQUENCE</scope>
    <source>
        <strain evidence="3">Allen 5258</strain>
    </source>
</reference>
<dbReference type="AlphaFoldDB" id="A0AAE0DM92"/>
<dbReference type="Gene3D" id="3.30.420.40">
    <property type="match status" value="1"/>
</dbReference>
<dbReference type="GO" id="GO:0140662">
    <property type="term" value="F:ATP-dependent protein folding chaperone"/>
    <property type="evidence" value="ECO:0007669"/>
    <property type="project" value="InterPro"/>
</dbReference>
<organism evidence="3 4">
    <name type="scientific">Lepraria neglecta</name>
    <dbReference type="NCBI Taxonomy" id="209136"/>
    <lineage>
        <taxon>Eukaryota</taxon>
        <taxon>Fungi</taxon>
        <taxon>Dikarya</taxon>
        <taxon>Ascomycota</taxon>
        <taxon>Pezizomycotina</taxon>
        <taxon>Lecanoromycetes</taxon>
        <taxon>OSLEUM clade</taxon>
        <taxon>Lecanoromycetidae</taxon>
        <taxon>Lecanorales</taxon>
        <taxon>Lecanorineae</taxon>
        <taxon>Stereocaulaceae</taxon>
        <taxon>Lepraria</taxon>
    </lineage>
</organism>
<accession>A0AAE0DM92</accession>
<protein>
    <submittedName>
        <fullName evidence="3">Uncharacterized protein</fullName>
    </submittedName>
</protein>
<dbReference type="Proteomes" id="UP001276659">
    <property type="component" value="Unassembled WGS sequence"/>
</dbReference>
<name>A0AAE0DM92_9LECA</name>
<evidence type="ECO:0000313" key="3">
    <source>
        <dbReference type="EMBL" id="KAK3175021.1"/>
    </source>
</evidence>
<gene>
    <name evidence="3" type="ORF">OEA41_002267</name>
</gene>
<dbReference type="Pfam" id="PF00012">
    <property type="entry name" value="HSP70"/>
    <property type="match status" value="1"/>
</dbReference>
<dbReference type="EMBL" id="JASNWA010000006">
    <property type="protein sequence ID" value="KAK3175021.1"/>
    <property type="molecule type" value="Genomic_DNA"/>
</dbReference>
<evidence type="ECO:0000256" key="2">
    <source>
        <dbReference type="ARBA" id="ARBA00022840"/>
    </source>
</evidence>
<dbReference type="SUPFAM" id="SSF53067">
    <property type="entry name" value="Actin-like ATPase domain"/>
    <property type="match status" value="1"/>
</dbReference>
<evidence type="ECO:0000256" key="1">
    <source>
        <dbReference type="ARBA" id="ARBA00022741"/>
    </source>
</evidence>